<dbReference type="InterPro" id="IPR054528">
    <property type="entry name" value="TcaA_5th"/>
</dbReference>
<evidence type="ECO:0000256" key="2">
    <source>
        <dbReference type="ARBA" id="ARBA00022475"/>
    </source>
</evidence>
<keyword evidence="5" id="KW-0863">Zinc-finger</keyword>
<keyword evidence="3 11" id="KW-0812">Transmembrane</keyword>
<evidence type="ECO:0000256" key="7">
    <source>
        <dbReference type="ARBA" id="ARBA00022989"/>
    </source>
</evidence>
<dbReference type="Pfam" id="PF22820">
    <property type="entry name" value="TcaA_3rd_4th"/>
    <property type="match status" value="1"/>
</dbReference>
<evidence type="ECO:0000256" key="5">
    <source>
        <dbReference type="ARBA" id="ARBA00022771"/>
    </source>
</evidence>
<keyword evidence="2 10" id="KW-1003">Cell membrane</keyword>
<dbReference type="PANTHER" id="PTHR40038">
    <property type="entry name" value="MEMBRANE-ASSOCIATED PROTEIN TCAA"/>
    <property type="match status" value="1"/>
</dbReference>
<dbReference type="InterPro" id="IPR054530">
    <property type="entry name" value="TcaA_4th"/>
</dbReference>
<comment type="similarity">
    <text evidence="10">Belongs to the tcaA family.</text>
</comment>
<dbReference type="AlphaFoldDB" id="I8AF64"/>
<evidence type="ECO:0000256" key="4">
    <source>
        <dbReference type="ARBA" id="ARBA00022723"/>
    </source>
</evidence>
<dbReference type="PATRIC" id="fig|1196324.3.peg.3240"/>
<dbReference type="RefSeq" id="WP_007203240.1">
    <property type="nucleotide sequence ID" value="NZ_AKKV01000036.1"/>
</dbReference>
<dbReference type="Pfam" id="PF22813">
    <property type="entry name" value="TcaA_2nd"/>
    <property type="match status" value="1"/>
</dbReference>
<evidence type="ECO:0000256" key="10">
    <source>
        <dbReference type="PIRNR" id="PIRNR032522"/>
    </source>
</evidence>
<evidence type="ECO:0000259" key="13">
    <source>
        <dbReference type="Pfam" id="PF22819"/>
    </source>
</evidence>
<feature type="domain" description="TcaA second" evidence="12">
    <location>
        <begin position="51"/>
        <end position="151"/>
    </location>
</feature>
<dbReference type="InterPro" id="IPR023599">
    <property type="entry name" value="Mem_prot_TcaA"/>
</dbReference>
<dbReference type="GO" id="GO:0005886">
    <property type="term" value="C:plasma membrane"/>
    <property type="evidence" value="ECO:0007669"/>
    <property type="project" value="UniProtKB-SubCell"/>
</dbReference>
<gene>
    <name evidence="15" type="ORF">A374_15838</name>
</gene>
<dbReference type="Pfam" id="PF22819">
    <property type="entry name" value="TcaA_5th"/>
    <property type="match status" value="1"/>
</dbReference>
<feature type="transmembrane region" description="Helical" evidence="11">
    <location>
        <begin position="24"/>
        <end position="45"/>
    </location>
</feature>
<sequence length="443" mass="49361">MNTNEHASTSSRFTQKNKQPKKTALISIITIALLLIGGVTFYFIMNAKTGPEATIQAFKQAILNEDTEKVKTFLEQGQSNVTIDAQTVQSFISYAKKDRNLLATMDSLEKQAQAHGDMEVIAPVTSTNDQKWLQLKRNGTEWLFFDRYIVAIQPIAVKVASSFKNTEIYVDRQKKGNLEENDGTINAGYVLPGEHKVKAIYKGTYTTLKDEATLEMNDVKDNKASIDLPLKGEYINLTSNYSDAHLFINGKDTGKTIAQVQQIGPIATDGSITLHAEKKFDVGHLKSETVVVRNSGSISLPIDYNKPKVQAAKPNETLPRMTADEVKNFMLDYTTASVESLNVGNFGLAEAYIDPKGPAYNEARKYVDYIQKKGIQEYLDDFEVTNVDFSKPTMITVSTNEAYTITYADGSSKHKKFRSKYYLSRSDAGSLQVYKLAEPVLVN</sequence>
<keyword evidence="7 11" id="KW-1133">Transmembrane helix</keyword>
<keyword evidence="4" id="KW-0479">Metal-binding</keyword>
<dbReference type="PIRSF" id="PIRSF032522">
    <property type="entry name" value="TcaA"/>
    <property type="match status" value="1"/>
</dbReference>
<dbReference type="EMBL" id="AKKV01000036">
    <property type="protein sequence ID" value="EIT84272.1"/>
    <property type="molecule type" value="Genomic_DNA"/>
</dbReference>
<evidence type="ECO:0000313" key="15">
    <source>
        <dbReference type="EMBL" id="EIT84272.1"/>
    </source>
</evidence>
<evidence type="ECO:0000256" key="11">
    <source>
        <dbReference type="SAM" id="Phobius"/>
    </source>
</evidence>
<dbReference type="STRING" id="1196324.A374_15838"/>
<dbReference type="PANTHER" id="PTHR40038:SF1">
    <property type="entry name" value="MEMBRANE-ASSOCIATED PROTEIN TCAA"/>
    <property type="match status" value="1"/>
</dbReference>
<keyword evidence="9" id="KW-0046">Antibiotic resistance</keyword>
<proteinExistence type="inferred from homology"/>
<evidence type="ECO:0000256" key="6">
    <source>
        <dbReference type="ARBA" id="ARBA00022833"/>
    </source>
</evidence>
<organism evidence="15 16">
    <name type="scientific">Fictibacillus macauensis ZFHKF-1</name>
    <dbReference type="NCBI Taxonomy" id="1196324"/>
    <lineage>
        <taxon>Bacteria</taxon>
        <taxon>Bacillati</taxon>
        <taxon>Bacillota</taxon>
        <taxon>Bacilli</taxon>
        <taxon>Bacillales</taxon>
        <taxon>Fictibacillaceae</taxon>
        <taxon>Fictibacillus</taxon>
    </lineage>
</organism>
<evidence type="ECO:0000256" key="9">
    <source>
        <dbReference type="ARBA" id="ARBA00023251"/>
    </source>
</evidence>
<evidence type="ECO:0000256" key="8">
    <source>
        <dbReference type="ARBA" id="ARBA00023136"/>
    </source>
</evidence>
<feature type="domain" description="TcaA 4th" evidence="14">
    <location>
        <begin position="231"/>
        <end position="300"/>
    </location>
</feature>
<dbReference type="Proteomes" id="UP000004080">
    <property type="component" value="Unassembled WGS sequence"/>
</dbReference>
<evidence type="ECO:0000256" key="1">
    <source>
        <dbReference type="ARBA" id="ARBA00004162"/>
    </source>
</evidence>
<dbReference type="InterPro" id="IPR054529">
    <property type="entry name" value="TcaA_2nd"/>
</dbReference>
<dbReference type="GO" id="GO:0008270">
    <property type="term" value="F:zinc ion binding"/>
    <property type="evidence" value="ECO:0007669"/>
    <property type="project" value="UniProtKB-KW"/>
</dbReference>
<accession>I8AF64</accession>
<comment type="caution">
    <text evidence="15">The sequence shown here is derived from an EMBL/GenBank/DDBJ whole genome shotgun (WGS) entry which is preliminary data.</text>
</comment>
<feature type="domain" description="TcaA protein NTF2-like" evidence="13">
    <location>
        <begin position="323"/>
        <end position="436"/>
    </location>
</feature>
<dbReference type="OrthoDB" id="1682769at2"/>
<evidence type="ECO:0000256" key="3">
    <source>
        <dbReference type="ARBA" id="ARBA00022692"/>
    </source>
</evidence>
<evidence type="ECO:0000313" key="16">
    <source>
        <dbReference type="Proteomes" id="UP000004080"/>
    </source>
</evidence>
<name>I8AF64_9BACL</name>
<keyword evidence="6" id="KW-0862">Zinc</keyword>
<dbReference type="GO" id="GO:0046677">
    <property type="term" value="P:response to antibiotic"/>
    <property type="evidence" value="ECO:0007669"/>
    <property type="project" value="UniProtKB-KW"/>
</dbReference>
<evidence type="ECO:0000259" key="12">
    <source>
        <dbReference type="Pfam" id="PF22813"/>
    </source>
</evidence>
<keyword evidence="16" id="KW-1185">Reference proteome</keyword>
<reference evidence="15 16" key="1">
    <citation type="journal article" date="2012" name="J. Bacteriol.">
        <title>Genome of Bacillus macauensis ZFHKF-1, a Long-Chain-Forming Bacterium.</title>
        <authorList>
            <person name="Cai L."/>
            <person name="Zhang T."/>
        </authorList>
    </citation>
    <scope>NUCLEOTIDE SEQUENCE [LARGE SCALE GENOMIC DNA]</scope>
    <source>
        <strain evidence="15 16">ZFHKF-1</strain>
    </source>
</reference>
<dbReference type="eggNOG" id="COG4640">
    <property type="taxonomic scope" value="Bacteria"/>
</dbReference>
<comment type="subcellular location">
    <subcellularLocation>
        <location evidence="1 10">Cell membrane</location>
        <topology evidence="1 10">Single-pass membrane protein</topology>
    </subcellularLocation>
</comment>
<keyword evidence="8 10" id="KW-0472">Membrane</keyword>
<protein>
    <recommendedName>
        <fullName evidence="10">Membrane-associated protein</fullName>
    </recommendedName>
</protein>
<evidence type="ECO:0000259" key="14">
    <source>
        <dbReference type="Pfam" id="PF22820"/>
    </source>
</evidence>